<dbReference type="PRINTS" id="PR00344">
    <property type="entry name" value="BCTRLSENSOR"/>
</dbReference>
<protein>
    <recommendedName>
        <fullName evidence="2">histidine kinase</fullName>
        <ecNumber evidence="2">2.7.13.3</ecNumber>
    </recommendedName>
</protein>
<dbReference type="PROSITE" id="PS50110">
    <property type="entry name" value="RESPONSE_REGULATORY"/>
    <property type="match status" value="1"/>
</dbReference>
<dbReference type="GeneID" id="28976818"/>
<dbReference type="PANTHER" id="PTHR43047:SF72">
    <property type="entry name" value="OSMOSENSING HISTIDINE PROTEIN KINASE SLN1"/>
    <property type="match status" value="1"/>
</dbReference>
<feature type="region of interest" description="Disordered" evidence="7">
    <location>
        <begin position="804"/>
        <end position="871"/>
    </location>
</feature>
<dbReference type="InterPro" id="IPR036890">
    <property type="entry name" value="HATPase_C_sf"/>
</dbReference>
<dbReference type="SMART" id="SM00387">
    <property type="entry name" value="HATPase_c"/>
    <property type="match status" value="1"/>
</dbReference>
<evidence type="ECO:0000256" key="3">
    <source>
        <dbReference type="ARBA" id="ARBA00022553"/>
    </source>
</evidence>
<feature type="compositionally biased region" description="Low complexity" evidence="7">
    <location>
        <begin position="818"/>
        <end position="871"/>
    </location>
</feature>
<dbReference type="SUPFAM" id="SSF52172">
    <property type="entry name" value="CheY-like"/>
    <property type="match status" value="1"/>
</dbReference>
<dbReference type="CDD" id="cd00082">
    <property type="entry name" value="HisKA"/>
    <property type="match status" value="1"/>
</dbReference>
<dbReference type="PROSITE" id="PS50109">
    <property type="entry name" value="HIS_KIN"/>
    <property type="match status" value="1"/>
</dbReference>
<dbReference type="InterPro" id="IPR011006">
    <property type="entry name" value="CheY-like_superfamily"/>
</dbReference>
<dbReference type="OrthoDB" id="60033at2759"/>
<dbReference type="Proteomes" id="UP000053890">
    <property type="component" value="Unassembled WGS sequence"/>
</dbReference>
<proteinExistence type="predicted"/>
<sequence length="1572" mass="171221">MASTAPPLSPPPAVFTLDAPAGVGVLRTKAIAGRVFTPYALSDWAEWLACNARSERVGTAAEVPATVRAALAQPADPALLDVEPTYCNSYLGRAATPEEQLEFFARNGFLPAPPSPNEKERLKLIRAHNLDDLHMRDSVTDICELARAFFPEDVTAAAFAVTEQLSLIMGLSRAADDNAEWERIMSEMDPSWCLGRHTLAHEDGLFVVLDAEQDSRYKNSPMFQPGSIRFFAAVAISLPTASTSKDSPPAMVPVGILSCMSKSAHAELTDAQVSALRTLAKRVERDLALAQKMEQQRRAREQASFISSFLRLTLGGTAAPSEMASASMQAVFGGTGTSSRRDTAAFDLAAERLCALSSASSVAILDLRNFLPARNGVGSNDELQRQAQRPRVHVRSPASGDIDYDASSHPLVVLGHSGLSPESIRRISSLRKGDIDEFEALVRRIKADEADAVQIQGDTVLGHLVPPNARASHLVPIHDHAKSLALLIVVSLDEHVDELTEVDRTFFANVGYASLSALVKDQDVESDRARLAFVSSISHALRLPLHGLAGQLELIRGASTGIDEHLAVADVCMDSLRGLLDDAVDFYHLADPMAMKPAPAAACELLDLSALVQDVTTHALNRSLQDAFDGDEDVPGMPKRDVAVVVDVAARAGGWLARARAGDLRRILANVVANAYRYTTKGEVRVTLEATGDVVSDQHVVKISVADTGCGIDEAFLRSGQLFMPFRRADAFTPSVGLGLPLVNLLVAQYGGSINVTSALNEGTTIEITLPLTLVESAPAPALERSLSEEIAVVIKAASSAARHGPTDAPAALIQLDPTSTPTRRPPFTRATTSASHEAPLSCPSSPSSRPELSRTNSSGSSQAYSSTSSILSRHRRPLRVLGCEDNLIARKLLAALVKKKGYEFHGAVDGQQGVDAFEQHRPDVTIMDIGMPVLDGIQASSMIRKIEIERGWPRSKIIALTGLSNKVDRVASQDIIDDWLLKGGDSLRVLTEQLARLQLELDDRDDDEPDTPISALASSTYKLDGLRVMSLEAFLSRVLPATRPDDGYRAVKGDAEVGALSSSTSSSPNLSTCQSPRRLSTTPSAIARSTVLFVLGVLAASLVWSGVLARAHERSATVQRLERELEQAWQLHVGRNETAREERRYGPRRRRPTTWRGGFRTPGPRELLTTDEPGNSLYDALRPDLRYLIGDAWSGLTGQFLTSISLVYLAQRTQRVAIIPSPWRDDEHYHNTFAKMSDLFNLEQFRQDTGTLVLELSDVKRFDLEHRKTRREEVGCFHGTNFADQGRTFEAFNLDAPSWNVERLGGWANDATESLILFDMDTDLRLKKTHAFAAKENRDVPRNMIDSQLLCYGNVWALSDVAMYRERWGAHNYLVADGVQEKEGDLEAMLSPEHRGSHAEWWAVGQYLDFQPAIWEVALVAARKTLGVDDLPRDLLTVHIRRGDFVTWCAVGHDCVPPLSAYRGAVASQLSHLPPDTPVLVTTDDTSREFLSSIEALGWLVVDHVTLGTEALLIERYGEQEHGWYGSAVDQAIHSLGSGFVGTEDSQVSLVAALRVAAWSGGRSEMVKRPK</sequence>
<reference evidence="10 11" key="1">
    <citation type="journal article" date="2015" name="Front. Microbiol.">
        <title>Genome sequence of the plant growth promoting endophytic yeast Rhodotorula graminis WP1.</title>
        <authorList>
            <person name="Firrincieli A."/>
            <person name="Otillar R."/>
            <person name="Salamov A."/>
            <person name="Schmutz J."/>
            <person name="Khan Z."/>
            <person name="Redman R.S."/>
            <person name="Fleck N.D."/>
            <person name="Lindquist E."/>
            <person name="Grigoriev I.V."/>
            <person name="Doty S.L."/>
        </authorList>
    </citation>
    <scope>NUCLEOTIDE SEQUENCE [LARGE SCALE GENOMIC DNA]</scope>
    <source>
        <strain evidence="10 11">WP1</strain>
    </source>
</reference>
<gene>
    <name evidence="10" type="ORF">RHOBADRAFT_52501</name>
</gene>
<dbReference type="STRING" id="578459.A0A194S7H8"/>
<evidence type="ECO:0000256" key="6">
    <source>
        <dbReference type="PROSITE-ProRule" id="PRU00169"/>
    </source>
</evidence>
<dbReference type="InterPro" id="IPR004358">
    <property type="entry name" value="Sig_transdc_His_kin-like_C"/>
</dbReference>
<dbReference type="EMBL" id="KQ474076">
    <property type="protein sequence ID" value="KPV76504.1"/>
    <property type="molecule type" value="Genomic_DNA"/>
</dbReference>
<feature type="compositionally biased region" description="Low complexity" evidence="7">
    <location>
        <begin position="1155"/>
        <end position="1166"/>
    </location>
</feature>
<dbReference type="GO" id="GO:0005886">
    <property type="term" value="C:plasma membrane"/>
    <property type="evidence" value="ECO:0007669"/>
    <property type="project" value="TreeGrafter"/>
</dbReference>
<feature type="compositionally biased region" description="Low complexity" evidence="7">
    <location>
        <begin position="1061"/>
        <end position="1077"/>
    </location>
</feature>
<feature type="domain" description="Histidine kinase" evidence="8">
    <location>
        <begin position="536"/>
        <end position="774"/>
    </location>
</feature>
<dbReference type="InterPro" id="IPR003594">
    <property type="entry name" value="HATPase_dom"/>
</dbReference>
<dbReference type="GO" id="GO:0000155">
    <property type="term" value="F:phosphorelay sensor kinase activity"/>
    <property type="evidence" value="ECO:0007669"/>
    <property type="project" value="InterPro"/>
</dbReference>
<evidence type="ECO:0000256" key="5">
    <source>
        <dbReference type="ARBA" id="ARBA00022777"/>
    </source>
</evidence>
<dbReference type="GO" id="GO:0009927">
    <property type="term" value="F:histidine phosphotransfer kinase activity"/>
    <property type="evidence" value="ECO:0007669"/>
    <property type="project" value="TreeGrafter"/>
</dbReference>
<dbReference type="SMART" id="SM00388">
    <property type="entry name" value="HisKA"/>
    <property type="match status" value="1"/>
</dbReference>
<dbReference type="Pfam" id="PF00072">
    <property type="entry name" value="Response_reg"/>
    <property type="match status" value="1"/>
</dbReference>
<feature type="domain" description="Response regulatory" evidence="9">
    <location>
        <begin position="880"/>
        <end position="998"/>
    </location>
</feature>
<dbReference type="RefSeq" id="XP_018272553.1">
    <property type="nucleotide sequence ID" value="XM_018416370.1"/>
</dbReference>
<feature type="region of interest" description="Disordered" evidence="7">
    <location>
        <begin position="1141"/>
        <end position="1172"/>
    </location>
</feature>
<evidence type="ECO:0000256" key="7">
    <source>
        <dbReference type="SAM" id="MobiDB-lite"/>
    </source>
</evidence>
<feature type="region of interest" description="Disordered" evidence="7">
    <location>
        <begin position="1060"/>
        <end position="1079"/>
    </location>
</feature>
<accession>A0A194S7H8</accession>
<name>A0A194S7H8_RHOGW</name>
<dbReference type="InterPro" id="IPR005467">
    <property type="entry name" value="His_kinase_dom"/>
</dbReference>
<dbReference type="CDD" id="cd17546">
    <property type="entry name" value="REC_hyHK_CKI1_RcsC-like"/>
    <property type="match status" value="1"/>
</dbReference>
<evidence type="ECO:0000256" key="1">
    <source>
        <dbReference type="ARBA" id="ARBA00000085"/>
    </source>
</evidence>
<dbReference type="PANTHER" id="PTHR43047">
    <property type="entry name" value="TWO-COMPONENT HISTIDINE PROTEIN KINASE"/>
    <property type="match status" value="1"/>
</dbReference>
<evidence type="ECO:0000259" key="9">
    <source>
        <dbReference type="PROSITE" id="PS50110"/>
    </source>
</evidence>
<dbReference type="Pfam" id="PF02518">
    <property type="entry name" value="HATPase_c"/>
    <property type="match status" value="1"/>
</dbReference>
<keyword evidence="4" id="KW-0808">Transferase</keyword>
<dbReference type="Gene3D" id="3.40.50.2300">
    <property type="match status" value="1"/>
</dbReference>
<keyword evidence="5" id="KW-0418">Kinase</keyword>
<dbReference type="EC" id="2.7.13.3" evidence="2"/>
<dbReference type="CDD" id="cd11296">
    <property type="entry name" value="O-FucT_like"/>
    <property type="match status" value="1"/>
</dbReference>
<evidence type="ECO:0000313" key="10">
    <source>
        <dbReference type="EMBL" id="KPV76504.1"/>
    </source>
</evidence>
<dbReference type="Gene3D" id="3.40.50.11350">
    <property type="match status" value="1"/>
</dbReference>
<evidence type="ECO:0000313" key="11">
    <source>
        <dbReference type="Proteomes" id="UP000053890"/>
    </source>
</evidence>
<keyword evidence="3 6" id="KW-0597">Phosphoprotein</keyword>
<feature type="region of interest" description="Disordered" evidence="7">
    <location>
        <begin position="381"/>
        <end position="400"/>
    </location>
</feature>
<keyword evidence="11" id="KW-1185">Reference proteome</keyword>
<organism evidence="10 11">
    <name type="scientific">Rhodotorula graminis (strain WP1)</name>
    <dbReference type="NCBI Taxonomy" id="578459"/>
    <lineage>
        <taxon>Eukaryota</taxon>
        <taxon>Fungi</taxon>
        <taxon>Dikarya</taxon>
        <taxon>Basidiomycota</taxon>
        <taxon>Pucciniomycotina</taxon>
        <taxon>Microbotryomycetes</taxon>
        <taxon>Sporidiobolales</taxon>
        <taxon>Sporidiobolaceae</taxon>
        <taxon>Rhodotorula</taxon>
    </lineage>
</organism>
<evidence type="ECO:0000256" key="2">
    <source>
        <dbReference type="ARBA" id="ARBA00012438"/>
    </source>
</evidence>
<dbReference type="InterPro" id="IPR003661">
    <property type="entry name" value="HisK_dim/P_dom"/>
</dbReference>
<dbReference type="Gene3D" id="3.30.565.10">
    <property type="entry name" value="Histidine kinase-like ATPase, C-terminal domain"/>
    <property type="match status" value="1"/>
</dbReference>
<evidence type="ECO:0000259" key="8">
    <source>
        <dbReference type="PROSITE" id="PS50109"/>
    </source>
</evidence>
<comment type="catalytic activity">
    <reaction evidence="1">
        <text>ATP + protein L-histidine = ADP + protein N-phospho-L-histidine.</text>
        <dbReference type="EC" id="2.7.13.3"/>
    </reaction>
</comment>
<feature type="modified residue" description="4-aspartylphosphate" evidence="6">
    <location>
        <position position="929"/>
    </location>
</feature>
<dbReference type="SUPFAM" id="SSF55874">
    <property type="entry name" value="ATPase domain of HSP90 chaperone/DNA topoisomerase II/histidine kinase"/>
    <property type="match status" value="1"/>
</dbReference>
<evidence type="ECO:0000256" key="4">
    <source>
        <dbReference type="ARBA" id="ARBA00022679"/>
    </source>
</evidence>
<dbReference type="Gene3D" id="1.10.287.130">
    <property type="match status" value="1"/>
</dbReference>
<dbReference type="InterPro" id="IPR001789">
    <property type="entry name" value="Sig_transdc_resp-reg_receiver"/>
</dbReference>
<dbReference type="SMART" id="SM00448">
    <property type="entry name" value="REC"/>
    <property type="match status" value="1"/>
</dbReference>